<dbReference type="Proteomes" id="UP001396334">
    <property type="component" value="Unassembled WGS sequence"/>
</dbReference>
<comment type="caution">
    <text evidence="1">The sequence shown here is derived from an EMBL/GenBank/DDBJ whole genome shotgun (WGS) entry which is preliminary data.</text>
</comment>
<accession>A0ABR2A9B2</accession>
<organism evidence="1 2">
    <name type="scientific">Hibiscus sabdariffa</name>
    <name type="common">roselle</name>
    <dbReference type="NCBI Taxonomy" id="183260"/>
    <lineage>
        <taxon>Eukaryota</taxon>
        <taxon>Viridiplantae</taxon>
        <taxon>Streptophyta</taxon>
        <taxon>Embryophyta</taxon>
        <taxon>Tracheophyta</taxon>
        <taxon>Spermatophyta</taxon>
        <taxon>Magnoliopsida</taxon>
        <taxon>eudicotyledons</taxon>
        <taxon>Gunneridae</taxon>
        <taxon>Pentapetalae</taxon>
        <taxon>rosids</taxon>
        <taxon>malvids</taxon>
        <taxon>Malvales</taxon>
        <taxon>Malvaceae</taxon>
        <taxon>Malvoideae</taxon>
        <taxon>Hibiscus</taxon>
    </lineage>
</organism>
<name>A0ABR2A9B2_9ROSI</name>
<proteinExistence type="predicted"/>
<gene>
    <name evidence="1" type="ORF">V6N11_082701</name>
</gene>
<evidence type="ECO:0000313" key="1">
    <source>
        <dbReference type="EMBL" id="KAK8489371.1"/>
    </source>
</evidence>
<dbReference type="EMBL" id="JBBPBN010000317">
    <property type="protein sequence ID" value="KAK8489371.1"/>
    <property type="molecule type" value="Genomic_DNA"/>
</dbReference>
<sequence length="145" mass="16688">MRDSAHGKFAHLAIVIDLNQLLISCIKIDCKLQKLNYEGLYNICYDYDVYGHSKDIFRKTKGTEKEQIGEVVECHVSEALIETNLYGPWIIVDNCLRTWYGTAREETLRASKKNPNSGSRFDVLVTDKKQEEQRDVDWVDVDVGT</sequence>
<evidence type="ECO:0000313" key="2">
    <source>
        <dbReference type="Proteomes" id="UP001396334"/>
    </source>
</evidence>
<keyword evidence="2" id="KW-1185">Reference proteome</keyword>
<reference evidence="1 2" key="1">
    <citation type="journal article" date="2024" name="G3 (Bethesda)">
        <title>Genome assembly of Hibiscus sabdariffa L. provides insights into metabolisms of medicinal natural products.</title>
        <authorList>
            <person name="Kim T."/>
        </authorList>
    </citation>
    <scope>NUCLEOTIDE SEQUENCE [LARGE SCALE GENOMIC DNA]</scope>
    <source>
        <strain evidence="1">TK-2024</strain>
        <tissue evidence="1">Old leaves</tissue>
    </source>
</reference>
<protein>
    <submittedName>
        <fullName evidence="1">Uncharacterized protein</fullName>
    </submittedName>
</protein>